<dbReference type="EMBL" id="BGZK01000480">
    <property type="protein sequence ID" value="GBP46296.1"/>
    <property type="molecule type" value="Genomic_DNA"/>
</dbReference>
<evidence type="ECO:0000313" key="1">
    <source>
        <dbReference type="EMBL" id="GBP46296.1"/>
    </source>
</evidence>
<name>A0A4C1W442_EUMVA</name>
<sequence>MPYCGSVHRIRKTIPTGKSVSFSRCRLSACLTRAAPDRSTVVWYDGDAPLFCIIPERIIVRSVYSYLTLTLTSPSAVHVTDVLVAAVVSAGRARSQRCCKSRRRIVACVDAFTTCTIPNRVSFHSRRIALASHSPPTHQNPAVAVPAQRHRYHSPDFEFNST</sequence>
<accession>A0A4C1W442</accession>
<comment type="caution">
    <text evidence="1">The sequence shown here is derived from an EMBL/GenBank/DDBJ whole genome shotgun (WGS) entry which is preliminary data.</text>
</comment>
<protein>
    <submittedName>
        <fullName evidence="1">Uncharacterized protein</fullName>
    </submittedName>
</protein>
<gene>
    <name evidence="1" type="ORF">EVAR_30427_1</name>
</gene>
<organism evidence="1 2">
    <name type="scientific">Eumeta variegata</name>
    <name type="common">Bagworm moth</name>
    <name type="synonym">Eumeta japonica</name>
    <dbReference type="NCBI Taxonomy" id="151549"/>
    <lineage>
        <taxon>Eukaryota</taxon>
        <taxon>Metazoa</taxon>
        <taxon>Ecdysozoa</taxon>
        <taxon>Arthropoda</taxon>
        <taxon>Hexapoda</taxon>
        <taxon>Insecta</taxon>
        <taxon>Pterygota</taxon>
        <taxon>Neoptera</taxon>
        <taxon>Endopterygota</taxon>
        <taxon>Lepidoptera</taxon>
        <taxon>Glossata</taxon>
        <taxon>Ditrysia</taxon>
        <taxon>Tineoidea</taxon>
        <taxon>Psychidae</taxon>
        <taxon>Oiketicinae</taxon>
        <taxon>Eumeta</taxon>
    </lineage>
</organism>
<proteinExistence type="predicted"/>
<dbReference type="Proteomes" id="UP000299102">
    <property type="component" value="Unassembled WGS sequence"/>
</dbReference>
<evidence type="ECO:0000313" key="2">
    <source>
        <dbReference type="Proteomes" id="UP000299102"/>
    </source>
</evidence>
<keyword evidence="2" id="KW-1185">Reference proteome</keyword>
<reference evidence="1 2" key="1">
    <citation type="journal article" date="2019" name="Commun. Biol.">
        <title>The bagworm genome reveals a unique fibroin gene that provides high tensile strength.</title>
        <authorList>
            <person name="Kono N."/>
            <person name="Nakamura H."/>
            <person name="Ohtoshi R."/>
            <person name="Tomita M."/>
            <person name="Numata K."/>
            <person name="Arakawa K."/>
        </authorList>
    </citation>
    <scope>NUCLEOTIDE SEQUENCE [LARGE SCALE GENOMIC DNA]</scope>
</reference>
<dbReference type="AlphaFoldDB" id="A0A4C1W442"/>